<evidence type="ECO:0000313" key="1">
    <source>
        <dbReference type="EMBL" id="KAI5674039.1"/>
    </source>
</evidence>
<evidence type="ECO:0000313" key="2">
    <source>
        <dbReference type="Proteomes" id="UP001060085"/>
    </source>
</evidence>
<name>A0ACC0BN39_CATRO</name>
<accession>A0ACC0BN39</accession>
<gene>
    <name evidence="1" type="ORF">M9H77_14403</name>
</gene>
<keyword evidence="2" id="KW-1185">Reference proteome</keyword>
<dbReference type="Proteomes" id="UP001060085">
    <property type="component" value="Linkage Group LG03"/>
</dbReference>
<protein>
    <submittedName>
        <fullName evidence="1">Uncharacterized protein</fullName>
    </submittedName>
</protein>
<dbReference type="EMBL" id="CM044703">
    <property type="protein sequence ID" value="KAI5674039.1"/>
    <property type="molecule type" value="Genomic_DNA"/>
</dbReference>
<proteinExistence type="predicted"/>
<reference evidence="2" key="1">
    <citation type="journal article" date="2023" name="Nat. Plants">
        <title>Single-cell RNA sequencing provides a high-resolution roadmap for understanding the multicellular compartmentation of specialized metabolism.</title>
        <authorList>
            <person name="Sun S."/>
            <person name="Shen X."/>
            <person name="Li Y."/>
            <person name="Li Y."/>
            <person name="Wang S."/>
            <person name="Li R."/>
            <person name="Zhang H."/>
            <person name="Shen G."/>
            <person name="Guo B."/>
            <person name="Wei J."/>
            <person name="Xu J."/>
            <person name="St-Pierre B."/>
            <person name="Chen S."/>
            <person name="Sun C."/>
        </authorList>
    </citation>
    <scope>NUCLEOTIDE SEQUENCE [LARGE SCALE GENOMIC DNA]</scope>
</reference>
<comment type="caution">
    <text evidence="1">The sequence shown here is derived from an EMBL/GenBank/DDBJ whole genome shotgun (WGS) entry which is preliminary data.</text>
</comment>
<organism evidence="1 2">
    <name type="scientific">Catharanthus roseus</name>
    <name type="common">Madagascar periwinkle</name>
    <name type="synonym">Vinca rosea</name>
    <dbReference type="NCBI Taxonomy" id="4058"/>
    <lineage>
        <taxon>Eukaryota</taxon>
        <taxon>Viridiplantae</taxon>
        <taxon>Streptophyta</taxon>
        <taxon>Embryophyta</taxon>
        <taxon>Tracheophyta</taxon>
        <taxon>Spermatophyta</taxon>
        <taxon>Magnoliopsida</taxon>
        <taxon>eudicotyledons</taxon>
        <taxon>Gunneridae</taxon>
        <taxon>Pentapetalae</taxon>
        <taxon>asterids</taxon>
        <taxon>lamiids</taxon>
        <taxon>Gentianales</taxon>
        <taxon>Apocynaceae</taxon>
        <taxon>Rauvolfioideae</taxon>
        <taxon>Vinceae</taxon>
        <taxon>Catharanthinae</taxon>
        <taxon>Catharanthus</taxon>
    </lineage>
</organism>
<sequence>MDFIVNSAVEEICSHGSDGLTLPNLWPKLSRPLTEHGLDLCPYVKAALWSSLLKIHGLQFEAQGVPYDAKDDSGVIKSVEKCEMMNLKIVASDQLRRNFLGIYDFPFTQPQRRTLERLAVARTDGITQSELAKEFHMKANNIFHILRNLEANGLIVRQPTVMRTKKACGEGGSGNSAVSTTNMLHLRRYARHLGCQQRLEVIKEANPIADGDSGNSIGFAEESKKKDVHVKDYLPALKAICDKLEQAQNNVLVVSDIKQDLGFQGVLGHRNWRNISRRLKEAQIVEEFHAEVNKKEVTCMRLLKKFSRNHFERKPSGLRDDMDAEESIQLGKRGQITDQVVELPIMHQAYDMIHGEERLASHEVCKRLGMQNKWYKERIQNMHKIHLLAACSDDRDSFPAWTSGNSNTGAPNIVTSKLGSASDGSNRCDQPTMDLEVNRNLIPTIEGVNIAPFKHDRRSSNDTAGEPEVSESSRADEEGNAVLPSLKTSDAYDLDPIGRVPDIEMKPASIMVPDDSSLELSTPAISTLSRCQSHQNYRCLTLGAVSARREQNILQMLEGEKFLLRPELHRRLENLEKVNNKIICRKTIDRILNKLQLEGQCKCISISIPATTHLGHRRTTQVVLHPSIHNVDPETLGGHIYERLRSFEIKVRSQSYSRLQGKSLKVMNGVQRISNNVKMDNQLEQAEAKPANGHVLGKMVRAKLLHIFIWRHLSSSPGWDNDDKRNSHSNCRSFEAYAVIKAMPLELFLQVIGASQKFENLTDKHSSGLQISDLPSKEYKCLMDARSIRNLSWLIDILRRLKLLRFVSAKNTAEVENDQNTHLAYALELKPYIEEPVSIVSSPSGFFFPDQRPRVRHDFVLLTRKAVDEYWSTLEYLYAVANPKAALHAFPGSVVREVFFSRSWASDQVTLADKCVEHIKCFQSGDPHKKLSTKECEKIAKDLKMSVSQMLHFLNKKQQTHQGRLPGDSYTEGKQTPKLGSRHTRASRKRKRTSKGMPPNHLKANTEDRQSKKDRLTQISVSVDQFTEKGDSLVTSSEAYEYDLHQDHIDDQLDPVDEQESDEEDTDSFIHNCTLSRLRPGRQKRFSWTEAADRKLVIEYARHRAALGAKYHRTNWGSLSNLPAPPNTCRRRMALLKGSKQFRNAVMKLCNMLAKRYAKYLEKFQNLSNQADGEVMVRKCMTEGDCYLKFPTSFDHNAGFLSGERWDNFDDINIKIALDDVLRYKTTAKLDSSQRVYSDIQTDGCDPCYLKMDSSTPLSKRGEIRRGRSKFAVRKSISRRFPKKYSKLLNKENSVGQRVYDSVAVSNAVELFKLIFLSTSTTPPAAETLRRYSKGDLFAAFSYLREKKAIIGGTDTSPFGLSLLFLRSMSTSPFPINTGKTATRFAKWLDEREKELMEEEVDLPADLQCGDILHLCSLVSKGELSVIPYLPEEGVGEPEELITKQKRSITEFSGIDKSKRMRTSMSGKTEVICRREKGFPGIRLSLNRATIPRIKALELSKDENFVQKIFQETTDHDKTVDLQLERTPCHFDGCDTAKEILDSWGIVQTAETLDESLWEAMASYAARLFLISDERRNSPFHPDLFKIICSAIQNSGDEGLSMNEISRVLNMPGDIVSEIVVDVLEKFGRALKVLAFDSIHVVDSLYRTKYLLTSAAGAGQHPKITQSIYSQGENGDKNMQICEIGSSSISNMRSIDTHEVHRVTILDHPAELCGPSNEIQSTHQVEDQAHPEFIPEKSSTTGNMFELHSGDSPISRHILPWINGDGTTNKIVYKGLTRRLLGIVMQHPGITEGDVIQQMDTLNPQSCRMLMETMILDKHIIVRKMHEIISTEPPGILGSLFKKSIKKSTIIYRDHYFANPMSSNLL</sequence>